<protein>
    <recommendedName>
        <fullName evidence="1">ParB protein family C-terminal domain-containing protein</fullName>
    </recommendedName>
</protein>
<evidence type="ECO:0000259" key="1">
    <source>
        <dbReference type="Pfam" id="PF08775"/>
    </source>
</evidence>
<dbReference type="AlphaFoldDB" id="A0A6M9X370"/>
<name>A0A6M9X370_ECOLX</name>
<geneLocation type="plasmid" evidence="2">
    <name>pSCU-107-1</name>
</geneLocation>
<evidence type="ECO:0000313" key="2">
    <source>
        <dbReference type="EMBL" id="QKN61198.1"/>
    </source>
</evidence>
<dbReference type="InterPro" id="IPR014884">
    <property type="entry name" value="ParB_fam_C"/>
</dbReference>
<accession>A0A6M9X370</accession>
<proteinExistence type="predicted"/>
<reference evidence="2" key="1">
    <citation type="submission" date="2020-05" db="EMBL/GenBank/DDBJ databases">
        <title>F plasmids are the major carriers of antibiotic resistance genes in human-associated commensal E. coli.</title>
        <authorList>
            <person name="Stephens C."/>
            <person name="Arismendi T."/>
            <person name="Wright M."/>
            <person name="Gonzalez A."/>
            <person name="Gill M."/>
            <person name="Hartman A."/>
            <person name="Pandori M."/>
            <person name="Hess D."/>
        </authorList>
    </citation>
    <scope>NUCLEOTIDE SEQUENCE</scope>
    <source>
        <strain evidence="2">SCU-107</strain>
        <plasmid evidence="2">pSCU-107-1</plasmid>
    </source>
</reference>
<sequence>MSVFPVINDISLKDYQLLLKVAEEVDKK</sequence>
<dbReference type="RefSeq" id="WP_112040414.1">
    <property type="nucleotide sequence ID" value="NZ_CABVVJ010000040.1"/>
</dbReference>
<dbReference type="EMBL" id="CP053385">
    <property type="protein sequence ID" value="QKN61198.1"/>
    <property type="molecule type" value="Genomic_DNA"/>
</dbReference>
<organism evidence="2">
    <name type="scientific">Escherichia coli</name>
    <dbReference type="NCBI Taxonomy" id="562"/>
    <lineage>
        <taxon>Bacteria</taxon>
        <taxon>Pseudomonadati</taxon>
        <taxon>Pseudomonadota</taxon>
        <taxon>Gammaproteobacteria</taxon>
        <taxon>Enterobacterales</taxon>
        <taxon>Enterobacteriaceae</taxon>
        <taxon>Escherichia</taxon>
    </lineage>
</organism>
<dbReference type="Pfam" id="PF08775">
    <property type="entry name" value="ParB"/>
    <property type="match status" value="1"/>
</dbReference>
<gene>
    <name evidence="2" type="ORF">HHJ25_23595</name>
</gene>
<keyword evidence="2" id="KW-0614">Plasmid</keyword>
<feature type="domain" description="ParB protein family C-terminal" evidence="1">
    <location>
        <begin position="4"/>
        <end position="27"/>
    </location>
</feature>